<sequence>MASITLDYVLFIKQFIVAQAIRIWNQQDVKPQLQAWNEIFNELHIPLQYLYQLIYHSHTISSTQSTYSLENMHDLVTKMYNAPRTYVEQSFQEYIDERVNLQKVGPYDYQAFIKNMTDPTFKQNIYAKYQKDFELMALKNLIIQECEAQENPDNYLNTIPYLEYVSMKNHSNQPNIKQTYILELEKQTHEIINQQIR</sequence>
<proteinExistence type="predicted"/>
<accession>A0A6C0KH72</accession>
<evidence type="ECO:0000313" key="1">
    <source>
        <dbReference type="EMBL" id="QHU17345.1"/>
    </source>
</evidence>
<protein>
    <submittedName>
        <fullName evidence="1">Uncharacterized protein</fullName>
    </submittedName>
</protein>
<reference evidence="1" key="1">
    <citation type="journal article" date="2020" name="Nature">
        <title>Giant virus diversity and host interactions through global metagenomics.</title>
        <authorList>
            <person name="Schulz F."/>
            <person name="Roux S."/>
            <person name="Paez-Espino D."/>
            <person name="Jungbluth S."/>
            <person name="Walsh D.A."/>
            <person name="Denef V.J."/>
            <person name="McMahon K.D."/>
            <person name="Konstantinidis K.T."/>
            <person name="Eloe-Fadrosh E.A."/>
            <person name="Kyrpides N.C."/>
            <person name="Woyke T."/>
        </authorList>
    </citation>
    <scope>NUCLEOTIDE SEQUENCE</scope>
    <source>
        <strain evidence="1">GVMAG-S-3300012000-57</strain>
    </source>
</reference>
<dbReference type="EMBL" id="MN740901">
    <property type="protein sequence ID" value="QHU17345.1"/>
    <property type="molecule type" value="Genomic_DNA"/>
</dbReference>
<organism evidence="1">
    <name type="scientific">viral metagenome</name>
    <dbReference type="NCBI Taxonomy" id="1070528"/>
    <lineage>
        <taxon>unclassified sequences</taxon>
        <taxon>metagenomes</taxon>
        <taxon>organismal metagenomes</taxon>
    </lineage>
</organism>
<dbReference type="AlphaFoldDB" id="A0A6C0KH72"/>
<name>A0A6C0KH72_9ZZZZ</name>